<protein>
    <submittedName>
        <fullName evidence="2">Uncharacterized protein</fullName>
    </submittedName>
</protein>
<dbReference type="GeneID" id="63687237"/>
<feature type="transmembrane region" description="Helical" evidence="1">
    <location>
        <begin position="195"/>
        <end position="216"/>
    </location>
</feature>
<proteinExistence type="predicted"/>
<accession>M5GFU7</accession>
<evidence type="ECO:0000313" key="2">
    <source>
        <dbReference type="EMBL" id="EJU04448.1"/>
    </source>
</evidence>
<dbReference type="Proteomes" id="UP000030653">
    <property type="component" value="Unassembled WGS sequence"/>
</dbReference>
<dbReference type="EMBL" id="JH795858">
    <property type="protein sequence ID" value="EJU04448.1"/>
    <property type="molecule type" value="Genomic_DNA"/>
</dbReference>
<feature type="transmembrane region" description="Helical" evidence="1">
    <location>
        <begin position="228"/>
        <end position="247"/>
    </location>
</feature>
<dbReference type="OrthoDB" id="2562239at2759"/>
<dbReference type="AlphaFoldDB" id="M5GFU7"/>
<feature type="transmembrane region" description="Helical" evidence="1">
    <location>
        <begin position="33"/>
        <end position="55"/>
    </location>
</feature>
<evidence type="ECO:0000256" key="1">
    <source>
        <dbReference type="SAM" id="Phobius"/>
    </source>
</evidence>
<dbReference type="OMA" id="RRILYIC"/>
<dbReference type="RefSeq" id="XP_040631342.1">
    <property type="nucleotide sequence ID" value="XM_040772175.1"/>
</dbReference>
<reference evidence="2 3" key="1">
    <citation type="journal article" date="2012" name="Science">
        <title>The Paleozoic origin of enzymatic lignin decomposition reconstructed from 31 fungal genomes.</title>
        <authorList>
            <person name="Floudas D."/>
            <person name="Binder M."/>
            <person name="Riley R."/>
            <person name="Barry K."/>
            <person name="Blanchette R.A."/>
            <person name="Henrissat B."/>
            <person name="Martinez A.T."/>
            <person name="Otillar R."/>
            <person name="Spatafora J.W."/>
            <person name="Yadav J.S."/>
            <person name="Aerts A."/>
            <person name="Benoit I."/>
            <person name="Boyd A."/>
            <person name="Carlson A."/>
            <person name="Copeland A."/>
            <person name="Coutinho P.M."/>
            <person name="de Vries R.P."/>
            <person name="Ferreira P."/>
            <person name="Findley K."/>
            <person name="Foster B."/>
            <person name="Gaskell J."/>
            <person name="Glotzer D."/>
            <person name="Gorecki P."/>
            <person name="Heitman J."/>
            <person name="Hesse C."/>
            <person name="Hori C."/>
            <person name="Igarashi K."/>
            <person name="Jurgens J.A."/>
            <person name="Kallen N."/>
            <person name="Kersten P."/>
            <person name="Kohler A."/>
            <person name="Kuees U."/>
            <person name="Kumar T.K.A."/>
            <person name="Kuo A."/>
            <person name="LaButti K."/>
            <person name="Larrondo L.F."/>
            <person name="Lindquist E."/>
            <person name="Ling A."/>
            <person name="Lombard V."/>
            <person name="Lucas S."/>
            <person name="Lundell T."/>
            <person name="Martin R."/>
            <person name="McLaughlin D.J."/>
            <person name="Morgenstern I."/>
            <person name="Morin E."/>
            <person name="Murat C."/>
            <person name="Nagy L.G."/>
            <person name="Nolan M."/>
            <person name="Ohm R.A."/>
            <person name="Patyshakuliyeva A."/>
            <person name="Rokas A."/>
            <person name="Ruiz-Duenas F.J."/>
            <person name="Sabat G."/>
            <person name="Salamov A."/>
            <person name="Samejima M."/>
            <person name="Schmutz J."/>
            <person name="Slot J.C."/>
            <person name="St John F."/>
            <person name="Stenlid J."/>
            <person name="Sun H."/>
            <person name="Sun S."/>
            <person name="Syed K."/>
            <person name="Tsang A."/>
            <person name="Wiebenga A."/>
            <person name="Young D."/>
            <person name="Pisabarro A."/>
            <person name="Eastwood D.C."/>
            <person name="Martin F."/>
            <person name="Cullen D."/>
            <person name="Grigoriev I.V."/>
            <person name="Hibbett D.S."/>
        </authorList>
    </citation>
    <scope>NUCLEOTIDE SEQUENCE [LARGE SCALE GENOMIC DNA]</scope>
    <source>
        <strain evidence="2 3">DJM-731 SS1</strain>
    </source>
</reference>
<dbReference type="HOGENOM" id="CLU_060803_0_0_1"/>
<feature type="transmembrane region" description="Helical" evidence="1">
    <location>
        <begin position="62"/>
        <end position="83"/>
    </location>
</feature>
<keyword evidence="1" id="KW-0472">Membrane</keyword>
<feature type="transmembrane region" description="Helical" evidence="1">
    <location>
        <begin position="267"/>
        <end position="291"/>
    </location>
</feature>
<evidence type="ECO:0000313" key="3">
    <source>
        <dbReference type="Proteomes" id="UP000030653"/>
    </source>
</evidence>
<feature type="transmembrane region" description="Helical" evidence="1">
    <location>
        <begin position="103"/>
        <end position="126"/>
    </location>
</feature>
<name>M5GFU7_DACPD</name>
<organism evidence="2 3">
    <name type="scientific">Dacryopinax primogenitus (strain DJM 731)</name>
    <name type="common">Brown rot fungus</name>
    <dbReference type="NCBI Taxonomy" id="1858805"/>
    <lineage>
        <taxon>Eukaryota</taxon>
        <taxon>Fungi</taxon>
        <taxon>Dikarya</taxon>
        <taxon>Basidiomycota</taxon>
        <taxon>Agaricomycotina</taxon>
        <taxon>Dacrymycetes</taxon>
        <taxon>Dacrymycetales</taxon>
        <taxon>Dacrymycetaceae</taxon>
        <taxon>Dacryopinax</taxon>
    </lineage>
</organism>
<keyword evidence="3" id="KW-1185">Reference proteome</keyword>
<sequence length="330" mass="36607">MDLYLISEAGQVSPLQVTNFPAISGGLPTRPDLAPSIVFIVAYFLLLFPTIWRAYTYRRPRMLLFTFIRLVLFLVIRIATFALRADEAVTAELPFNPLPSLNIFIAEQILLGVGFIVMLDLMVVFLQSHISRTDVPLEDETEFAQANRAPILRYFITILHASLIAAIAMGIVAGAMYSSAVSNPSKNDTVKALRIASTSIALIVVGFIVIISLLLLIRFPHLGVQRTLYLFITGGLLLVIPAFRLSTSVATHTSLTDLISTATRVKFYILQAMVEWIVAALLVLVDVRVWFFAGGQEAKMMLDGTHPKEWRQRVKTDSPSAEVEAKFNPV</sequence>
<keyword evidence="1" id="KW-0812">Transmembrane</keyword>
<feature type="transmembrane region" description="Helical" evidence="1">
    <location>
        <begin position="154"/>
        <end position="175"/>
    </location>
</feature>
<gene>
    <name evidence="2" type="ORF">DACRYDRAFT_20972</name>
</gene>
<keyword evidence="1" id="KW-1133">Transmembrane helix</keyword>